<dbReference type="OrthoDB" id="6612291at2759"/>
<dbReference type="FunFam" id="1.20.1250.20:FF:000090">
    <property type="entry name" value="MFS sugar transporter, putative"/>
    <property type="match status" value="1"/>
</dbReference>
<dbReference type="GO" id="GO:0005351">
    <property type="term" value="F:carbohydrate:proton symporter activity"/>
    <property type="evidence" value="ECO:0007669"/>
    <property type="project" value="TreeGrafter"/>
</dbReference>
<dbReference type="PROSITE" id="PS50850">
    <property type="entry name" value="MFS"/>
    <property type="match status" value="1"/>
</dbReference>
<keyword evidence="11" id="KW-1185">Reference proteome</keyword>
<evidence type="ECO:0000256" key="6">
    <source>
        <dbReference type="ARBA" id="ARBA00023136"/>
    </source>
</evidence>
<dbReference type="GO" id="GO:0016020">
    <property type="term" value="C:membrane"/>
    <property type="evidence" value="ECO:0007669"/>
    <property type="project" value="UniProtKB-SubCell"/>
</dbReference>
<dbReference type="InterPro" id="IPR003663">
    <property type="entry name" value="Sugar/inositol_transpt"/>
</dbReference>
<dbReference type="NCBIfam" id="TIGR00879">
    <property type="entry name" value="SP"/>
    <property type="match status" value="1"/>
</dbReference>
<accession>A0A2T3A919</accession>
<evidence type="ECO:0000256" key="3">
    <source>
        <dbReference type="ARBA" id="ARBA00022448"/>
    </source>
</evidence>
<evidence type="ECO:0000313" key="11">
    <source>
        <dbReference type="Proteomes" id="UP000241462"/>
    </source>
</evidence>
<feature type="transmembrane region" description="Helical" evidence="8">
    <location>
        <begin position="338"/>
        <end position="356"/>
    </location>
</feature>
<evidence type="ECO:0000256" key="7">
    <source>
        <dbReference type="RuleBase" id="RU003346"/>
    </source>
</evidence>
<feature type="transmembrane region" description="Helical" evidence="8">
    <location>
        <begin position="437"/>
        <end position="455"/>
    </location>
</feature>
<feature type="transmembrane region" description="Helical" evidence="8">
    <location>
        <begin position="85"/>
        <end position="106"/>
    </location>
</feature>
<feature type="transmembrane region" description="Helical" evidence="8">
    <location>
        <begin position="268"/>
        <end position="291"/>
    </location>
</feature>
<dbReference type="AlphaFoldDB" id="A0A2T3A919"/>
<dbReference type="EMBL" id="KZ678435">
    <property type="protein sequence ID" value="PSR86965.1"/>
    <property type="molecule type" value="Genomic_DNA"/>
</dbReference>
<evidence type="ECO:0000256" key="4">
    <source>
        <dbReference type="ARBA" id="ARBA00022692"/>
    </source>
</evidence>
<dbReference type="Proteomes" id="UP000241462">
    <property type="component" value="Unassembled WGS sequence"/>
</dbReference>
<keyword evidence="6 8" id="KW-0472">Membrane</keyword>
<feature type="transmembrane region" description="Helical" evidence="8">
    <location>
        <begin position="58"/>
        <end position="78"/>
    </location>
</feature>
<sequence length="491" mass="55073">MIQTAWFGRGFKLRVAITIACQMAFILFGYDQGVFSGIIGNPDWLETFGHPDSALEGIIVAIYNLGAFSGCILTFMLCEKTGRRLAMWIAMVFIIVGAILQTTAFTVPHLMIARYITGIGTGIETSTVPMYQSELCEASKRGRLVSSEPLFVGLGIEIAYWFDYGMSFVLSPPSVSWRLPIACQMLFAIFVIILVFGLPESPRYLYAHNRDAEALAVLCAVYDATPEHPKIAKERCDILDTLEAEKGKGEYRWSQLLKRDEVQTGRRVLLAYGMQFMNQMGGINLVVYYITSVLQNNVGLTRNLSLLLGGVINAMFFIGSLFPTFLLDRYGRRKPMMWGSFGLGVCMMMISILLSFQGGGGSLAKQTASASVAFFFLYMLIFGATANCIPWVYVPEILPLHVRAKGTAVGISSNWLWNFFVVMVTPTLLTNLRWKGYLIFMCLNFAFVPLVYFCYPETTNLTLEEIDWLFLEPHAVKTSRKYLFTIAQEKN</sequence>
<keyword evidence="4 8" id="KW-0812">Transmembrane</keyword>
<dbReference type="PANTHER" id="PTHR48022:SF72">
    <property type="entry name" value="MAJOR FACILITATOR SUPERFAMILY (MFS) PROFILE DOMAIN-CONTAINING PROTEIN-RELATED"/>
    <property type="match status" value="1"/>
</dbReference>
<dbReference type="SUPFAM" id="SSF103473">
    <property type="entry name" value="MFS general substrate transporter"/>
    <property type="match status" value="1"/>
</dbReference>
<dbReference type="InterPro" id="IPR005828">
    <property type="entry name" value="MFS_sugar_transport-like"/>
</dbReference>
<protein>
    <submittedName>
        <fullName evidence="10">Putative Myo-inositol transporter 1</fullName>
    </submittedName>
</protein>
<dbReference type="PRINTS" id="PR00171">
    <property type="entry name" value="SUGRTRNSPORT"/>
</dbReference>
<dbReference type="InParanoid" id="A0A2T3A919"/>
<keyword evidence="3 7" id="KW-0813">Transport</keyword>
<dbReference type="PANTHER" id="PTHR48022">
    <property type="entry name" value="PLASTIDIC GLUCOSE TRANSPORTER 4"/>
    <property type="match status" value="1"/>
</dbReference>
<name>A0A2T3A919_9PEZI</name>
<feature type="transmembrane region" description="Helical" evidence="8">
    <location>
        <begin position="12"/>
        <end position="30"/>
    </location>
</feature>
<dbReference type="Gene3D" id="1.20.1250.20">
    <property type="entry name" value="MFS general substrate transporter like domains"/>
    <property type="match status" value="1"/>
</dbReference>
<comment type="subcellular location">
    <subcellularLocation>
        <location evidence="1">Membrane</location>
        <topology evidence="1">Multi-pass membrane protein</topology>
    </subcellularLocation>
</comment>
<evidence type="ECO:0000256" key="2">
    <source>
        <dbReference type="ARBA" id="ARBA00010992"/>
    </source>
</evidence>
<feature type="transmembrane region" description="Helical" evidence="8">
    <location>
        <begin position="303"/>
        <end position="326"/>
    </location>
</feature>
<reference evidence="10 11" key="1">
    <citation type="journal article" date="2018" name="Mycol. Prog.">
        <title>Coniella lustricola, a new species from submerged detritus.</title>
        <authorList>
            <person name="Raudabaugh D.B."/>
            <person name="Iturriaga T."/>
            <person name="Carver A."/>
            <person name="Mondo S."/>
            <person name="Pangilinan J."/>
            <person name="Lipzen A."/>
            <person name="He G."/>
            <person name="Amirebrahimi M."/>
            <person name="Grigoriev I.V."/>
            <person name="Miller A.N."/>
        </authorList>
    </citation>
    <scope>NUCLEOTIDE SEQUENCE [LARGE SCALE GENOMIC DNA]</scope>
    <source>
        <strain evidence="10 11">B22-T-1</strain>
    </source>
</reference>
<evidence type="ECO:0000256" key="5">
    <source>
        <dbReference type="ARBA" id="ARBA00022989"/>
    </source>
</evidence>
<comment type="similarity">
    <text evidence="2 7">Belongs to the major facilitator superfamily. Sugar transporter (TC 2.A.1.1) family.</text>
</comment>
<feature type="transmembrane region" description="Helical" evidence="8">
    <location>
        <begin position="368"/>
        <end position="394"/>
    </location>
</feature>
<dbReference type="InterPro" id="IPR050360">
    <property type="entry name" value="MFS_Sugar_Transporters"/>
</dbReference>
<dbReference type="InterPro" id="IPR005829">
    <property type="entry name" value="Sugar_transporter_CS"/>
</dbReference>
<feature type="transmembrane region" description="Helical" evidence="8">
    <location>
        <begin position="177"/>
        <end position="198"/>
    </location>
</feature>
<proteinExistence type="inferred from homology"/>
<evidence type="ECO:0000259" key="9">
    <source>
        <dbReference type="PROSITE" id="PS50850"/>
    </source>
</evidence>
<gene>
    <name evidence="10" type="ORF">BD289DRAFT_467133</name>
</gene>
<feature type="domain" description="Major facilitator superfamily (MFS) profile" evidence="9">
    <location>
        <begin position="17"/>
        <end position="459"/>
    </location>
</feature>
<dbReference type="PROSITE" id="PS00217">
    <property type="entry name" value="SUGAR_TRANSPORT_2"/>
    <property type="match status" value="1"/>
</dbReference>
<keyword evidence="5 8" id="KW-1133">Transmembrane helix</keyword>
<dbReference type="Pfam" id="PF00083">
    <property type="entry name" value="Sugar_tr"/>
    <property type="match status" value="1"/>
</dbReference>
<evidence type="ECO:0000256" key="8">
    <source>
        <dbReference type="SAM" id="Phobius"/>
    </source>
</evidence>
<dbReference type="InterPro" id="IPR036259">
    <property type="entry name" value="MFS_trans_sf"/>
</dbReference>
<evidence type="ECO:0000313" key="10">
    <source>
        <dbReference type="EMBL" id="PSR86965.1"/>
    </source>
</evidence>
<dbReference type="InterPro" id="IPR020846">
    <property type="entry name" value="MFS_dom"/>
</dbReference>
<evidence type="ECO:0000256" key="1">
    <source>
        <dbReference type="ARBA" id="ARBA00004141"/>
    </source>
</evidence>
<organism evidence="10 11">
    <name type="scientific">Coniella lustricola</name>
    <dbReference type="NCBI Taxonomy" id="2025994"/>
    <lineage>
        <taxon>Eukaryota</taxon>
        <taxon>Fungi</taxon>
        <taxon>Dikarya</taxon>
        <taxon>Ascomycota</taxon>
        <taxon>Pezizomycotina</taxon>
        <taxon>Sordariomycetes</taxon>
        <taxon>Sordariomycetidae</taxon>
        <taxon>Diaporthales</taxon>
        <taxon>Schizoparmaceae</taxon>
        <taxon>Coniella</taxon>
    </lineage>
</organism>